<keyword evidence="5 8" id="KW-1133">Transmembrane helix</keyword>
<evidence type="ECO:0000256" key="6">
    <source>
        <dbReference type="ARBA" id="ARBA00023136"/>
    </source>
</evidence>
<evidence type="ECO:0000256" key="3">
    <source>
        <dbReference type="ARBA" id="ARBA00022448"/>
    </source>
</evidence>
<organism evidence="10 11">
    <name type="scientific">Clonostachys byssicola</name>
    <dbReference type="NCBI Taxonomy" id="160290"/>
    <lineage>
        <taxon>Eukaryota</taxon>
        <taxon>Fungi</taxon>
        <taxon>Dikarya</taxon>
        <taxon>Ascomycota</taxon>
        <taxon>Pezizomycotina</taxon>
        <taxon>Sordariomycetes</taxon>
        <taxon>Hypocreomycetidae</taxon>
        <taxon>Hypocreales</taxon>
        <taxon>Bionectriaceae</taxon>
        <taxon>Clonostachys</taxon>
    </lineage>
</organism>
<dbReference type="EMBL" id="CABFNO020001379">
    <property type="protein sequence ID" value="CAG9984210.1"/>
    <property type="molecule type" value="Genomic_DNA"/>
</dbReference>
<feature type="transmembrane region" description="Helical" evidence="8">
    <location>
        <begin position="100"/>
        <end position="120"/>
    </location>
</feature>
<reference evidence="10 11" key="2">
    <citation type="submission" date="2021-10" db="EMBL/GenBank/DDBJ databases">
        <authorList>
            <person name="Piombo E."/>
        </authorList>
    </citation>
    <scope>NUCLEOTIDE SEQUENCE [LARGE SCALE GENOMIC DNA]</scope>
</reference>
<comment type="caution">
    <text evidence="10">The sequence shown here is derived from an EMBL/GenBank/DDBJ whole genome shotgun (WGS) entry which is preliminary data.</text>
</comment>
<dbReference type="OrthoDB" id="10021397at2759"/>
<dbReference type="Gene3D" id="1.20.1250.20">
    <property type="entry name" value="MFS general substrate transporter like domains"/>
    <property type="match status" value="1"/>
</dbReference>
<evidence type="ECO:0000256" key="1">
    <source>
        <dbReference type="ARBA" id="ARBA00004141"/>
    </source>
</evidence>
<feature type="transmembrane region" description="Helical" evidence="8">
    <location>
        <begin position="153"/>
        <end position="174"/>
    </location>
</feature>
<feature type="region of interest" description="Disordered" evidence="7">
    <location>
        <begin position="1"/>
        <end position="48"/>
    </location>
</feature>
<feature type="transmembrane region" description="Helical" evidence="8">
    <location>
        <begin position="429"/>
        <end position="450"/>
    </location>
</feature>
<feature type="domain" description="Major facilitator superfamily (MFS) profile" evidence="9">
    <location>
        <begin position="63"/>
        <end position="566"/>
    </location>
</feature>
<dbReference type="GO" id="GO:0022857">
    <property type="term" value="F:transmembrane transporter activity"/>
    <property type="evidence" value="ECO:0007669"/>
    <property type="project" value="InterPro"/>
</dbReference>
<feature type="transmembrane region" description="Helical" evidence="8">
    <location>
        <begin position="186"/>
        <end position="211"/>
    </location>
</feature>
<feature type="transmembrane region" description="Helical" evidence="8">
    <location>
        <begin position="544"/>
        <end position="562"/>
    </location>
</feature>
<evidence type="ECO:0000313" key="11">
    <source>
        <dbReference type="Proteomes" id="UP000754883"/>
    </source>
</evidence>
<dbReference type="InterPro" id="IPR020846">
    <property type="entry name" value="MFS_dom"/>
</dbReference>
<evidence type="ECO:0000256" key="5">
    <source>
        <dbReference type="ARBA" id="ARBA00022989"/>
    </source>
</evidence>
<comment type="similarity">
    <text evidence="2">Belongs to the major facilitator superfamily. TCR/Tet family.</text>
</comment>
<comment type="subcellular location">
    <subcellularLocation>
        <location evidence="1">Membrane</location>
        <topology evidence="1">Multi-pass membrane protein</topology>
    </subcellularLocation>
</comment>
<name>A0A9N9UAZ6_9HYPO</name>
<feature type="transmembrane region" description="Helical" evidence="8">
    <location>
        <begin position="217"/>
        <end position="236"/>
    </location>
</feature>
<dbReference type="Proteomes" id="UP000754883">
    <property type="component" value="Unassembled WGS sequence"/>
</dbReference>
<evidence type="ECO:0000256" key="2">
    <source>
        <dbReference type="ARBA" id="ARBA00007520"/>
    </source>
</evidence>
<evidence type="ECO:0000259" key="9">
    <source>
        <dbReference type="PROSITE" id="PS50850"/>
    </source>
</evidence>
<evidence type="ECO:0000256" key="8">
    <source>
        <dbReference type="SAM" id="Phobius"/>
    </source>
</evidence>
<feature type="transmembrane region" description="Helical" evidence="8">
    <location>
        <begin position="291"/>
        <end position="312"/>
    </location>
</feature>
<gene>
    <name evidence="10" type="ORF">CBYS24578_00008697</name>
</gene>
<dbReference type="InterPro" id="IPR036259">
    <property type="entry name" value="MFS_trans_sf"/>
</dbReference>
<dbReference type="PANTHER" id="PTHR23501">
    <property type="entry name" value="MAJOR FACILITATOR SUPERFAMILY"/>
    <property type="match status" value="1"/>
</dbReference>
<feature type="transmembrane region" description="Helical" evidence="8">
    <location>
        <begin position="369"/>
        <end position="390"/>
    </location>
</feature>
<protein>
    <recommendedName>
        <fullName evidence="9">Major facilitator superfamily (MFS) profile domain-containing protein</fullName>
    </recommendedName>
</protein>
<reference evidence="11" key="1">
    <citation type="submission" date="2019-06" db="EMBL/GenBank/DDBJ databases">
        <authorList>
            <person name="Broberg M."/>
        </authorList>
    </citation>
    <scope>NUCLEOTIDE SEQUENCE [LARGE SCALE GENOMIC DNA]</scope>
</reference>
<dbReference type="PANTHER" id="PTHR23501:SF12">
    <property type="entry name" value="MAJOR FACILITATOR SUPERFAMILY (MFS) PROFILE DOMAIN-CONTAINING PROTEIN-RELATED"/>
    <property type="match status" value="1"/>
</dbReference>
<feature type="transmembrane region" description="Helical" evidence="8">
    <location>
        <begin position="257"/>
        <end position="279"/>
    </location>
</feature>
<dbReference type="InterPro" id="IPR011701">
    <property type="entry name" value="MFS"/>
</dbReference>
<dbReference type="Pfam" id="PF07690">
    <property type="entry name" value="MFS_1"/>
    <property type="match status" value="1"/>
</dbReference>
<proteinExistence type="inferred from homology"/>
<evidence type="ECO:0000256" key="4">
    <source>
        <dbReference type="ARBA" id="ARBA00022692"/>
    </source>
</evidence>
<dbReference type="SUPFAM" id="SSF103473">
    <property type="entry name" value="MFS general substrate transporter"/>
    <property type="match status" value="1"/>
</dbReference>
<sequence>MEPSLVPPKVLQTTSPDDSDEKLDTTSKSPADSSYLSGEGMNEVPPDGATRERTIHGWKWAATAASLYIGALIYGLDSTIVADLQPALIYQYDEFESLTWAGTGFPLGSFCSILPGAALYAIFDLKYMFIGSIILFEAASALCGAAPTMDVLIVGRVFAGMGGNGIFLGILNYFSLITTDTERGRYISGMGVAWGIGAVLGPVVGGAFATSSATWRWAFYINLVIAAICAPAYIFWLPKVKPGGDHQRSTLTKLVSLDWAGFILATGVMVSFTMVLTFAGPTWPWNDKRTITLFVVMGILFILTCIQQYFLLFTTVSERMVPPKHVLLNPTQLVLYVMTAVSATNIYVPLFYLPLYFAFARGDSTMQAAIRLLPFIAFLASGTMLSGSLLPKINYYWAIYMVGGILMTAGSVAMYTVNSDTLPQYVYGYSILLGAGTGFVFNLGFSIASIKMFQQTGSGLDVQRVSSMQNLSQLGWQLVSLLIGGQMMQELSFRNLAKVLDGMGFSEKEIRKAAAGTSSQLFDSLGASLQKEAVYAITDVISKIYILSIISGVAVIIAALFLPKEKLFPKAKNANTSATV</sequence>
<feature type="transmembrane region" description="Helical" evidence="8">
    <location>
        <begin position="333"/>
        <end position="357"/>
    </location>
</feature>
<evidence type="ECO:0000313" key="10">
    <source>
        <dbReference type="EMBL" id="CAG9984210.1"/>
    </source>
</evidence>
<accession>A0A9N9UAZ6</accession>
<dbReference type="GO" id="GO:0005886">
    <property type="term" value="C:plasma membrane"/>
    <property type="evidence" value="ECO:0007669"/>
    <property type="project" value="TreeGrafter"/>
</dbReference>
<dbReference type="PROSITE" id="PS50850">
    <property type="entry name" value="MFS"/>
    <property type="match status" value="1"/>
</dbReference>
<keyword evidence="4 8" id="KW-0812">Transmembrane</keyword>
<feature type="compositionally biased region" description="Polar residues" evidence="7">
    <location>
        <begin position="26"/>
        <end position="36"/>
    </location>
</feature>
<feature type="transmembrane region" description="Helical" evidence="8">
    <location>
        <begin position="397"/>
        <end position="417"/>
    </location>
</feature>
<keyword evidence="11" id="KW-1185">Reference proteome</keyword>
<feature type="transmembrane region" description="Helical" evidence="8">
    <location>
        <begin position="127"/>
        <end position="147"/>
    </location>
</feature>
<keyword evidence="6 8" id="KW-0472">Membrane</keyword>
<keyword evidence="3" id="KW-0813">Transport</keyword>
<feature type="transmembrane region" description="Helical" evidence="8">
    <location>
        <begin position="60"/>
        <end position="80"/>
    </location>
</feature>
<evidence type="ECO:0000256" key="7">
    <source>
        <dbReference type="SAM" id="MobiDB-lite"/>
    </source>
</evidence>
<dbReference type="AlphaFoldDB" id="A0A9N9UAZ6"/>